<protein>
    <submittedName>
        <fullName evidence="2">Uncharacterized protein</fullName>
    </submittedName>
</protein>
<keyword evidence="1" id="KW-1133">Transmembrane helix</keyword>
<organism evidence="2 3">
    <name type="scientific">Paenibacillus oenotherae</name>
    <dbReference type="NCBI Taxonomy" id="1435645"/>
    <lineage>
        <taxon>Bacteria</taxon>
        <taxon>Bacillati</taxon>
        <taxon>Bacillota</taxon>
        <taxon>Bacilli</taxon>
        <taxon>Bacillales</taxon>
        <taxon>Paenibacillaceae</taxon>
        <taxon>Paenibacillus</taxon>
    </lineage>
</organism>
<dbReference type="EMBL" id="JAHZIJ010000006">
    <property type="protein sequence ID" value="MBW7475213.1"/>
    <property type="molecule type" value="Genomic_DNA"/>
</dbReference>
<evidence type="ECO:0000256" key="1">
    <source>
        <dbReference type="SAM" id="Phobius"/>
    </source>
</evidence>
<proteinExistence type="predicted"/>
<reference evidence="2 3" key="1">
    <citation type="submission" date="2021-07" db="EMBL/GenBank/DDBJ databases">
        <title>Paenibacillus radiodurans sp. nov., isolated from the southeastern edge of Tengger Desert.</title>
        <authorList>
            <person name="Zhang G."/>
        </authorList>
    </citation>
    <scope>NUCLEOTIDE SEQUENCE [LARGE SCALE GENOMIC DNA]</scope>
    <source>
        <strain evidence="2 3">DT7-4</strain>
    </source>
</reference>
<keyword evidence="1" id="KW-0812">Transmembrane</keyword>
<keyword evidence="3" id="KW-1185">Reference proteome</keyword>
<name>A0ABS7D606_9BACL</name>
<dbReference type="Proteomes" id="UP000812277">
    <property type="component" value="Unassembled WGS sequence"/>
</dbReference>
<evidence type="ECO:0000313" key="3">
    <source>
        <dbReference type="Proteomes" id="UP000812277"/>
    </source>
</evidence>
<comment type="caution">
    <text evidence="2">The sequence shown here is derived from an EMBL/GenBank/DDBJ whole genome shotgun (WGS) entry which is preliminary data.</text>
</comment>
<dbReference type="RefSeq" id="WP_219872464.1">
    <property type="nucleotide sequence ID" value="NZ_JAHZIJ010000006.1"/>
</dbReference>
<gene>
    <name evidence="2" type="ORF">K0T92_10680</name>
</gene>
<feature type="transmembrane region" description="Helical" evidence="1">
    <location>
        <begin position="12"/>
        <end position="31"/>
    </location>
</feature>
<sequence length="169" mass="18509">MENISVGLKWVIGVIVTILIIAAGVSIYLVINGYFTRAQEQTLSQSQLITQAEFSGYDNKDVSGQDVLNVASRYAGRPNFSVRIKNNESATGFFASNNYNKCYVAPTDPDDPVDVTNYTACLGGKIPVSTMQDQTQSANYVNPTATFASKIYKDKNGEVCLIEFIQKPN</sequence>
<keyword evidence="1" id="KW-0472">Membrane</keyword>
<accession>A0ABS7D606</accession>
<evidence type="ECO:0000313" key="2">
    <source>
        <dbReference type="EMBL" id="MBW7475213.1"/>
    </source>
</evidence>